<keyword evidence="1" id="KW-0472">Membrane</keyword>
<keyword evidence="1" id="KW-0812">Transmembrane</keyword>
<sequence length="320" mass="36628">MIYLKAMITMPFRIFVQIYKMQRLLFVIISSFFSGSVGIRWSSTTFMRLSWLLALPRVMKVFSERICLKSSSKGCVRFSGLSALLLIITSFLIVSCNRQGSDDRLSERKMTELMTEVHLIDGYLSSLNKDSAVKVLPVMYEDVFKKYGLDSATFAENLKHYMGNPDLIEKIYGNVKKKLEGYNREIQTKDSLKNAYMQDSINRVYRLQKNADDMKNLISNVVLDTTDMTFAESTRMFYDYFGLAIQVYGVHISPVVEVPQVPSTDTIPPISSDQSVEQSPVEKLPVEMHPETLRPWTDTGKNVLRSVPNTLRPLQRPKLL</sequence>
<dbReference type="InterPro" id="IPR025381">
    <property type="entry name" value="DUF4296"/>
</dbReference>
<gene>
    <name evidence="3" type="ORF">C4F40_09810</name>
</gene>
<dbReference type="Proteomes" id="UP000618319">
    <property type="component" value="Unassembled WGS sequence"/>
</dbReference>
<name>A0ABR9T7P6_9SPHI</name>
<evidence type="ECO:0000313" key="3">
    <source>
        <dbReference type="EMBL" id="MBE8721017.1"/>
    </source>
</evidence>
<evidence type="ECO:0000313" key="4">
    <source>
        <dbReference type="Proteomes" id="UP000618319"/>
    </source>
</evidence>
<evidence type="ECO:0000256" key="1">
    <source>
        <dbReference type="SAM" id="Phobius"/>
    </source>
</evidence>
<keyword evidence="1" id="KW-1133">Transmembrane helix</keyword>
<feature type="transmembrane region" description="Helical" evidence="1">
    <location>
        <begin position="21"/>
        <end position="39"/>
    </location>
</feature>
<proteinExistence type="predicted"/>
<comment type="caution">
    <text evidence="3">The sequence shown here is derived from an EMBL/GenBank/DDBJ whole genome shotgun (WGS) entry which is preliminary data.</text>
</comment>
<organism evidence="3 4">
    <name type="scientific">Sphingobacterium pedocola</name>
    <dbReference type="NCBI Taxonomy" id="2082722"/>
    <lineage>
        <taxon>Bacteria</taxon>
        <taxon>Pseudomonadati</taxon>
        <taxon>Bacteroidota</taxon>
        <taxon>Sphingobacteriia</taxon>
        <taxon>Sphingobacteriales</taxon>
        <taxon>Sphingobacteriaceae</taxon>
        <taxon>Sphingobacterium</taxon>
    </lineage>
</organism>
<accession>A0ABR9T7P6</accession>
<protein>
    <recommendedName>
        <fullName evidence="2">DUF4296 domain-containing protein</fullName>
    </recommendedName>
</protein>
<reference evidence="3 4" key="1">
    <citation type="submission" date="2018-02" db="EMBL/GenBank/DDBJ databases">
        <title>Sphingobacterium KA21.</title>
        <authorList>
            <person name="Vasarhelyi B.M."/>
            <person name="Deshmukh S."/>
            <person name="Balint B."/>
            <person name="Kukolya J."/>
        </authorList>
    </citation>
    <scope>NUCLEOTIDE SEQUENCE [LARGE SCALE GENOMIC DNA]</scope>
    <source>
        <strain evidence="3 4">Ka21</strain>
    </source>
</reference>
<dbReference type="EMBL" id="PSKQ01000018">
    <property type="protein sequence ID" value="MBE8721017.1"/>
    <property type="molecule type" value="Genomic_DNA"/>
</dbReference>
<evidence type="ECO:0000259" key="2">
    <source>
        <dbReference type="Pfam" id="PF14129"/>
    </source>
</evidence>
<dbReference type="Pfam" id="PF14129">
    <property type="entry name" value="DUF4296"/>
    <property type="match status" value="1"/>
</dbReference>
<keyword evidence="4" id="KW-1185">Reference proteome</keyword>
<feature type="domain" description="DUF4296" evidence="2">
    <location>
        <begin position="104"/>
        <end position="180"/>
    </location>
</feature>